<sequence>MALHTPLRFRTDQEKYVLLSNFHKRGWLRSPDESSEWNVFFASPHSVKLLFSAETRLTDAQLVSHFPNHYELTRKDLMVKNLKRYRKELERLHAERGVEPPPDFDLIPTTFLLPADLAIFIEEFKRTPSSVWIMKPTSKSQGKGIFLISRLAQVKRWASSRTAQQLGGKDAYVISRYISDPLLIGGKKFDLRIYVLVLNYRPLKVYIFKKGFARFTTINYTNDFSEMDNELVHLTNVAIQKHADGYSATHGGKWSLKNLRQYLEGTRGTAAAATLMEEIGWIIVHSLKACQNVIINDKHCFECYGFDIMIDNKLKPWLLEVNASPSLSTTTASDKMLKLQLIDEMLDLAVAQHFGDASASARPATARRRAPADAAGGAPHFELLYDEAVELEAERARRDETAGVARRKGSAPPGRWPNPPTRRGFYAPHWS</sequence>
<dbReference type="GO" id="GO:0005874">
    <property type="term" value="C:microtubule"/>
    <property type="evidence" value="ECO:0007669"/>
    <property type="project" value="UniProtKB-KW"/>
</dbReference>
<gene>
    <name evidence="14" type="ORF">AB1Y20_016578</name>
</gene>
<keyword evidence="8" id="KW-0969">Cilium</keyword>
<keyword evidence="7 11" id="KW-0067">ATP-binding</keyword>
<evidence type="ECO:0000256" key="12">
    <source>
        <dbReference type="SAM" id="MobiDB-lite"/>
    </source>
</evidence>
<keyword evidence="15" id="KW-1185">Reference proteome</keyword>
<dbReference type="PROSITE" id="PS51221">
    <property type="entry name" value="TTL"/>
    <property type="match status" value="1"/>
</dbReference>
<dbReference type="Proteomes" id="UP001515480">
    <property type="component" value="Unassembled WGS sequence"/>
</dbReference>
<proteinExistence type="inferred from homology"/>
<evidence type="ECO:0000256" key="7">
    <source>
        <dbReference type="ARBA" id="ARBA00022840"/>
    </source>
</evidence>
<evidence type="ECO:0000256" key="4">
    <source>
        <dbReference type="ARBA" id="ARBA00022598"/>
    </source>
</evidence>
<comment type="caution">
    <text evidence="14">The sequence shown here is derived from an EMBL/GenBank/DDBJ whole genome shotgun (WGS) entry which is preliminary data.</text>
</comment>
<evidence type="ECO:0000256" key="10">
    <source>
        <dbReference type="ARBA" id="ARBA00023273"/>
    </source>
</evidence>
<dbReference type="InterPro" id="IPR004344">
    <property type="entry name" value="TTL/TTLL_fam"/>
</dbReference>
<keyword evidence="6 11" id="KW-0547">Nucleotide-binding</keyword>
<evidence type="ECO:0000256" key="3">
    <source>
        <dbReference type="ARBA" id="ARBA00022490"/>
    </source>
</evidence>
<evidence type="ECO:0000256" key="2">
    <source>
        <dbReference type="ARBA" id="ARBA00006118"/>
    </source>
</evidence>
<keyword evidence="9" id="KW-0206">Cytoskeleton</keyword>
<dbReference type="InterPro" id="IPR011761">
    <property type="entry name" value="ATP-grasp"/>
</dbReference>
<evidence type="ECO:0000313" key="15">
    <source>
        <dbReference type="Proteomes" id="UP001515480"/>
    </source>
</evidence>
<evidence type="ECO:0000256" key="5">
    <source>
        <dbReference type="ARBA" id="ARBA00022701"/>
    </source>
</evidence>
<evidence type="ECO:0000256" key="6">
    <source>
        <dbReference type="ARBA" id="ARBA00022741"/>
    </source>
</evidence>
<keyword evidence="10" id="KW-0966">Cell projection</keyword>
<comment type="similarity">
    <text evidence="2">Belongs to the tubulin polyglutamylase family.</text>
</comment>
<dbReference type="GO" id="GO:0046872">
    <property type="term" value="F:metal ion binding"/>
    <property type="evidence" value="ECO:0007669"/>
    <property type="project" value="InterPro"/>
</dbReference>
<keyword evidence="5" id="KW-0493">Microtubule</keyword>
<reference evidence="14 15" key="1">
    <citation type="journal article" date="2024" name="Science">
        <title>Giant polyketide synthase enzymes in the biosynthesis of giant marine polyether toxins.</title>
        <authorList>
            <person name="Fallon T.R."/>
            <person name="Shende V.V."/>
            <person name="Wierzbicki I.H."/>
            <person name="Pendleton A.L."/>
            <person name="Watervoot N.F."/>
            <person name="Auber R.P."/>
            <person name="Gonzalez D.J."/>
            <person name="Wisecaver J.H."/>
            <person name="Moore B.S."/>
        </authorList>
    </citation>
    <scope>NUCLEOTIDE SEQUENCE [LARGE SCALE GENOMIC DNA]</scope>
    <source>
        <strain evidence="14 15">12B1</strain>
    </source>
</reference>
<evidence type="ECO:0000313" key="14">
    <source>
        <dbReference type="EMBL" id="KAL1495715.1"/>
    </source>
</evidence>
<dbReference type="AlphaFoldDB" id="A0AB34IAA6"/>
<organism evidence="14 15">
    <name type="scientific">Prymnesium parvum</name>
    <name type="common">Toxic golden alga</name>
    <dbReference type="NCBI Taxonomy" id="97485"/>
    <lineage>
        <taxon>Eukaryota</taxon>
        <taxon>Haptista</taxon>
        <taxon>Haptophyta</taxon>
        <taxon>Prymnesiophyceae</taxon>
        <taxon>Prymnesiales</taxon>
        <taxon>Prymnesiaceae</taxon>
        <taxon>Prymnesium</taxon>
    </lineage>
</organism>
<dbReference type="GO" id="GO:0005524">
    <property type="term" value="F:ATP binding"/>
    <property type="evidence" value="ECO:0007669"/>
    <property type="project" value="UniProtKB-UniRule"/>
</dbReference>
<dbReference type="Gene3D" id="3.30.470.20">
    <property type="entry name" value="ATP-grasp fold, B domain"/>
    <property type="match status" value="1"/>
</dbReference>
<dbReference type="PROSITE" id="PS50975">
    <property type="entry name" value="ATP_GRASP"/>
    <property type="match status" value="1"/>
</dbReference>
<accession>A0AB34IAA6</accession>
<dbReference type="Pfam" id="PF03133">
    <property type="entry name" value="TTL"/>
    <property type="match status" value="1"/>
</dbReference>
<protein>
    <recommendedName>
        <fullName evidence="13">ATP-grasp domain-containing protein</fullName>
    </recommendedName>
</protein>
<evidence type="ECO:0000256" key="8">
    <source>
        <dbReference type="ARBA" id="ARBA00023069"/>
    </source>
</evidence>
<dbReference type="GO" id="GO:0000226">
    <property type="term" value="P:microtubule cytoskeleton organization"/>
    <property type="evidence" value="ECO:0007669"/>
    <property type="project" value="TreeGrafter"/>
</dbReference>
<evidence type="ECO:0000259" key="13">
    <source>
        <dbReference type="PROSITE" id="PS50975"/>
    </source>
</evidence>
<evidence type="ECO:0000256" key="9">
    <source>
        <dbReference type="ARBA" id="ARBA00023212"/>
    </source>
</evidence>
<comment type="subcellular location">
    <subcellularLocation>
        <location evidence="1">Cytoplasm</location>
        <location evidence="1">Cytoskeleton</location>
        <location evidence="1">Cilium basal body</location>
    </subcellularLocation>
</comment>
<evidence type="ECO:0000256" key="11">
    <source>
        <dbReference type="PROSITE-ProRule" id="PRU00409"/>
    </source>
</evidence>
<keyword evidence="4" id="KW-0436">Ligase</keyword>
<evidence type="ECO:0000256" key="1">
    <source>
        <dbReference type="ARBA" id="ARBA00004120"/>
    </source>
</evidence>
<keyword evidence="3" id="KW-0963">Cytoplasm</keyword>
<dbReference type="PANTHER" id="PTHR12241:SF31">
    <property type="entry name" value="POLYGLUTAMYLASE COMPLEX SUBUNIT TTLL1"/>
    <property type="match status" value="1"/>
</dbReference>
<dbReference type="EMBL" id="JBGBPQ010000031">
    <property type="protein sequence ID" value="KAL1495715.1"/>
    <property type="molecule type" value="Genomic_DNA"/>
</dbReference>
<dbReference type="SUPFAM" id="SSF56059">
    <property type="entry name" value="Glutathione synthetase ATP-binding domain-like"/>
    <property type="match status" value="1"/>
</dbReference>
<feature type="domain" description="ATP-grasp" evidence="13">
    <location>
        <begin position="307"/>
        <end position="350"/>
    </location>
</feature>
<dbReference type="GO" id="GO:0070740">
    <property type="term" value="F:tubulin-glutamic acid ligase activity"/>
    <property type="evidence" value="ECO:0007669"/>
    <property type="project" value="TreeGrafter"/>
</dbReference>
<name>A0AB34IAA6_PRYPA</name>
<dbReference type="GO" id="GO:0036064">
    <property type="term" value="C:ciliary basal body"/>
    <property type="evidence" value="ECO:0007669"/>
    <property type="project" value="TreeGrafter"/>
</dbReference>
<dbReference type="GO" id="GO:0015631">
    <property type="term" value="F:tubulin binding"/>
    <property type="evidence" value="ECO:0007669"/>
    <property type="project" value="TreeGrafter"/>
</dbReference>
<dbReference type="PANTHER" id="PTHR12241">
    <property type="entry name" value="TUBULIN POLYGLUTAMYLASE"/>
    <property type="match status" value="1"/>
</dbReference>
<feature type="region of interest" description="Disordered" evidence="12">
    <location>
        <begin position="395"/>
        <end position="431"/>
    </location>
</feature>